<name>A0A0F9HPB0_9ZZZZ</name>
<evidence type="ECO:0000313" key="1">
    <source>
        <dbReference type="EMBL" id="KKL83525.1"/>
    </source>
</evidence>
<gene>
    <name evidence="1" type="ORF">LCGC14_1973880</name>
</gene>
<reference evidence="1" key="1">
    <citation type="journal article" date="2015" name="Nature">
        <title>Complex archaea that bridge the gap between prokaryotes and eukaryotes.</title>
        <authorList>
            <person name="Spang A."/>
            <person name="Saw J.H."/>
            <person name="Jorgensen S.L."/>
            <person name="Zaremba-Niedzwiedzka K."/>
            <person name="Martijn J."/>
            <person name="Lind A.E."/>
            <person name="van Eijk R."/>
            <person name="Schleper C."/>
            <person name="Guy L."/>
            <person name="Ettema T.J."/>
        </authorList>
    </citation>
    <scope>NUCLEOTIDE SEQUENCE</scope>
</reference>
<proteinExistence type="predicted"/>
<protein>
    <submittedName>
        <fullName evidence="1">Uncharacterized protein</fullName>
    </submittedName>
</protein>
<sequence length="54" mass="6063">MKKEITVSVQGEPFDYLLRGSKKELVEVLLDSSLSDPQTNLLLAFVTFFNATKT</sequence>
<organism evidence="1">
    <name type="scientific">marine sediment metagenome</name>
    <dbReference type="NCBI Taxonomy" id="412755"/>
    <lineage>
        <taxon>unclassified sequences</taxon>
        <taxon>metagenomes</taxon>
        <taxon>ecological metagenomes</taxon>
    </lineage>
</organism>
<comment type="caution">
    <text evidence="1">The sequence shown here is derived from an EMBL/GenBank/DDBJ whole genome shotgun (WGS) entry which is preliminary data.</text>
</comment>
<dbReference type="AlphaFoldDB" id="A0A0F9HPB0"/>
<dbReference type="EMBL" id="LAZR01021960">
    <property type="protein sequence ID" value="KKL83525.1"/>
    <property type="molecule type" value="Genomic_DNA"/>
</dbReference>
<accession>A0A0F9HPB0</accession>